<dbReference type="InterPro" id="IPR021886">
    <property type="entry name" value="MgsA_C"/>
</dbReference>
<keyword evidence="2" id="KW-0547">Nucleotide-binding</keyword>
<sequence length="557" mass="61226">PRTSSARPVAPIFRASGSAKHDLFTSQRTQYAAVNKPSQKRRTVGDILQLSHTATSVKRTRHTIGSHLQAASPLAERLRPNILDDFVGQVHLTGPNSFLSTLSEKGAIGSIILWGPPGCGKTTLARLIAKRTNAIFRELSATVVGINDVRPIFDEAKNALKLTGRRTIIFLDEIHRFTRSQQDIFLPFLERGYVQLIGATTENPSFKLNGALLSRCRQVVFSLERLTDEEITEIIERAIARVASIPSSLPPSSPLGSPRLPSSQSNAAPEPSTPPPAPLHPLSPTYPHITHRIVGSMASLSAGDARTALSLLEHVLLVPTDTSESALLDLMKRSVATSYDRTGDARYNLISALHKSIRGNQGGAALYWLARMLGADEDPMYIARRLVVCASEDVGMADPHALPLAMAALQACQVIGMPECRINLAHVVTYLSEAPKSTRAFEGYNRAQELAQRDMTLPVPFSMRNAPTGLMKELGYGEGYNYQPDFAHPVTNEYLPLEVQGETILRKADDLTRKKWDDDRLRQWEEIENGGQVVWAGRPSQAPDHEVINSSRIRHDT</sequence>
<keyword evidence="7" id="KW-1185">Reference proteome</keyword>
<dbReference type="GO" id="GO:0000731">
    <property type="term" value="P:DNA synthesis involved in DNA repair"/>
    <property type="evidence" value="ECO:0007669"/>
    <property type="project" value="TreeGrafter"/>
</dbReference>
<dbReference type="Gene3D" id="3.40.50.300">
    <property type="entry name" value="P-loop containing nucleotide triphosphate hydrolases"/>
    <property type="match status" value="1"/>
</dbReference>
<dbReference type="InterPro" id="IPR003959">
    <property type="entry name" value="ATPase_AAA_core"/>
</dbReference>
<dbReference type="SMART" id="SM00382">
    <property type="entry name" value="AAA"/>
    <property type="match status" value="1"/>
</dbReference>
<dbReference type="Proteomes" id="UP001201163">
    <property type="component" value="Unassembled WGS sequence"/>
</dbReference>
<keyword evidence="3" id="KW-0067">ATP-binding</keyword>
<dbReference type="Gene3D" id="1.10.3710.10">
    <property type="entry name" value="DNA polymerase III clamp loader subunits, C-terminal domain"/>
    <property type="match status" value="1"/>
</dbReference>
<evidence type="ECO:0000256" key="3">
    <source>
        <dbReference type="ARBA" id="ARBA00022840"/>
    </source>
</evidence>
<evidence type="ECO:0000313" key="6">
    <source>
        <dbReference type="EMBL" id="KAH8992115.1"/>
    </source>
</evidence>
<dbReference type="GO" id="GO:0016887">
    <property type="term" value="F:ATP hydrolysis activity"/>
    <property type="evidence" value="ECO:0007669"/>
    <property type="project" value="InterPro"/>
</dbReference>
<dbReference type="GO" id="GO:0017116">
    <property type="term" value="F:single-stranded DNA helicase activity"/>
    <property type="evidence" value="ECO:0007669"/>
    <property type="project" value="TreeGrafter"/>
</dbReference>
<evidence type="ECO:0000256" key="1">
    <source>
        <dbReference type="ARBA" id="ARBA00008959"/>
    </source>
</evidence>
<keyword evidence="6" id="KW-0378">Hydrolase</keyword>
<dbReference type="SUPFAM" id="SSF52540">
    <property type="entry name" value="P-loop containing nucleoside triphosphate hydrolases"/>
    <property type="match status" value="1"/>
</dbReference>
<reference evidence="6" key="1">
    <citation type="submission" date="2022-01" db="EMBL/GenBank/DDBJ databases">
        <title>Comparative genomics reveals a dynamic genome evolution in the ectomycorrhizal milk-cap (Lactarius) mushrooms.</title>
        <authorList>
            <consortium name="DOE Joint Genome Institute"/>
            <person name="Lebreton A."/>
            <person name="Tang N."/>
            <person name="Kuo A."/>
            <person name="LaButti K."/>
            <person name="Drula E."/>
            <person name="Barry K."/>
            <person name="Clum A."/>
            <person name="Lipzen A."/>
            <person name="Mousain D."/>
            <person name="Ng V."/>
            <person name="Wang R."/>
            <person name="Wang X."/>
            <person name="Dai Y."/>
            <person name="Henrissat B."/>
            <person name="Grigoriev I.V."/>
            <person name="Guerin-Laguette A."/>
            <person name="Yu F."/>
            <person name="Martin F.M."/>
        </authorList>
    </citation>
    <scope>NUCLEOTIDE SEQUENCE</scope>
    <source>
        <strain evidence="6">QP</strain>
    </source>
</reference>
<accession>A0AAD4LIG1</accession>
<gene>
    <name evidence="6" type="ORF">EDB92DRAFT_1797497</name>
</gene>
<feature type="region of interest" description="Disordered" evidence="4">
    <location>
        <begin position="248"/>
        <end position="284"/>
    </location>
</feature>
<organism evidence="6 7">
    <name type="scientific">Lactarius akahatsu</name>
    <dbReference type="NCBI Taxonomy" id="416441"/>
    <lineage>
        <taxon>Eukaryota</taxon>
        <taxon>Fungi</taxon>
        <taxon>Dikarya</taxon>
        <taxon>Basidiomycota</taxon>
        <taxon>Agaricomycotina</taxon>
        <taxon>Agaricomycetes</taxon>
        <taxon>Russulales</taxon>
        <taxon>Russulaceae</taxon>
        <taxon>Lactarius</taxon>
    </lineage>
</organism>
<comment type="similarity">
    <text evidence="1">Belongs to the AAA ATPase family. RarA/MGS1/WRNIP1 subfamily.</text>
</comment>
<protein>
    <submittedName>
        <fullName evidence="6">P-loop containing nucleoside triphosphate hydrolase protein</fullName>
    </submittedName>
</protein>
<feature type="domain" description="AAA+ ATPase" evidence="5">
    <location>
        <begin position="107"/>
        <end position="227"/>
    </location>
</feature>
<feature type="compositionally biased region" description="Pro residues" evidence="4">
    <location>
        <begin position="271"/>
        <end position="281"/>
    </location>
</feature>
<feature type="compositionally biased region" description="Low complexity" evidence="4">
    <location>
        <begin position="254"/>
        <end position="270"/>
    </location>
</feature>
<dbReference type="GO" id="GO:0006271">
    <property type="term" value="P:DNA strand elongation involved in DNA replication"/>
    <property type="evidence" value="ECO:0007669"/>
    <property type="project" value="UniProtKB-ARBA"/>
</dbReference>
<feature type="non-terminal residue" evidence="6">
    <location>
        <position position="557"/>
    </location>
</feature>
<dbReference type="InterPro" id="IPR003593">
    <property type="entry name" value="AAA+_ATPase"/>
</dbReference>
<evidence type="ECO:0000256" key="2">
    <source>
        <dbReference type="ARBA" id="ARBA00022741"/>
    </source>
</evidence>
<dbReference type="PANTHER" id="PTHR13779">
    <property type="entry name" value="WERNER HELICASE-INTERACTING PROTEIN 1 FAMILY MEMBER"/>
    <property type="match status" value="1"/>
</dbReference>
<comment type="caution">
    <text evidence="6">The sequence shown here is derived from an EMBL/GenBank/DDBJ whole genome shotgun (WGS) entry which is preliminary data.</text>
</comment>
<feature type="compositionally biased region" description="Basic and acidic residues" evidence="4">
    <location>
        <begin position="543"/>
        <end position="557"/>
    </location>
</feature>
<dbReference type="CDD" id="cd00009">
    <property type="entry name" value="AAA"/>
    <property type="match status" value="1"/>
</dbReference>
<dbReference type="InterPro" id="IPR027417">
    <property type="entry name" value="P-loop_NTPase"/>
</dbReference>
<evidence type="ECO:0000256" key="4">
    <source>
        <dbReference type="SAM" id="MobiDB-lite"/>
    </source>
</evidence>
<dbReference type="SUPFAM" id="SSF48019">
    <property type="entry name" value="post-AAA+ oligomerization domain-like"/>
    <property type="match status" value="1"/>
</dbReference>
<dbReference type="GO" id="GO:0008047">
    <property type="term" value="F:enzyme activator activity"/>
    <property type="evidence" value="ECO:0007669"/>
    <property type="project" value="TreeGrafter"/>
</dbReference>
<dbReference type="InterPro" id="IPR008921">
    <property type="entry name" value="DNA_pol3_clamp-load_cplx_C"/>
</dbReference>
<dbReference type="InterPro" id="IPR051314">
    <property type="entry name" value="AAA_ATPase_RarA/MGS1/WRNIP1"/>
</dbReference>
<dbReference type="AlphaFoldDB" id="A0AAD4LIG1"/>
<dbReference type="PANTHER" id="PTHR13779:SF7">
    <property type="entry name" value="ATPASE WRNIP1"/>
    <property type="match status" value="1"/>
</dbReference>
<dbReference type="GO" id="GO:0003677">
    <property type="term" value="F:DNA binding"/>
    <property type="evidence" value="ECO:0007669"/>
    <property type="project" value="InterPro"/>
</dbReference>
<evidence type="ECO:0000259" key="5">
    <source>
        <dbReference type="SMART" id="SM00382"/>
    </source>
</evidence>
<dbReference type="FunFam" id="1.20.272.10:FF:000001">
    <property type="entry name" value="Putative AAA family ATPase"/>
    <property type="match status" value="1"/>
</dbReference>
<dbReference type="GO" id="GO:0005524">
    <property type="term" value="F:ATP binding"/>
    <property type="evidence" value="ECO:0007669"/>
    <property type="project" value="UniProtKB-KW"/>
</dbReference>
<feature type="region of interest" description="Disordered" evidence="4">
    <location>
        <begin position="537"/>
        <end position="557"/>
    </location>
</feature>
<name>A0AAD4LIG1_9AGAM</name>
<dbReference type="EMBL" id="JAKELL010000024">
    <property type="protein sequence ID" value="KAH8992115.1"/>
    <property type="molecule type" value="Genomic_DNA"/>
</dbReference>
<dbReference type="Pfam" id="PF12002">
    <property type="entry name" value="MgsA_C"/>
    <property type="match status" value="1"/>
</dbReference>
<dbReference type="Gene3D" id="1.20.272.10">
    <property type="match status" value="1"/>
</dbReference>
<dbReference type="GO" id="GO:0005634">
    <property type="term" value="C:nucleus"/>
    <property type="evidence" value="ECO:0007669"/>
    <property type="project" value="TreeGrafter"/>
</dbReference>
<proteinExistence type="inferred from homology"/>
<dbReference type="FunFam" id="3.40.50.300:FF:000345">
    <property type="entry name" value="AAA family ATPase"/>
    <property type="match status" value="1"/>
</dbReference>
<evidence type="ECO:0000313" key="7">
    <source>
        <dbReference type="Proteomes" id="UP001201163"/>
    </source>
</evidence>
<dbReference type="InterPro" id="IPR032423">
    <property type="entry name" value="AAA_assoc_2"/>
</dbReference>
<dbReference type="Pfam" id="PF16193">
    <property type="entry name" value="AAA_assoc_2"/>
    <property type="match status" value="1"/>
</dbReference>
<dbReference type="Pfam" id="PF00004">
    <property type="entry name" value="AAA"/>
    <property type="match status" value="1"/>
</dbReference>